<dbReference type="PANTHER" id="PTHR42693">
    <property type="entry name" value="ARYLSULFATASE FAMILY MEMBER"/>
    <property type="match status" value="1"/>
</dbReference>
<evidence type="ECO:0000313" key="5">
    <source>
        <dbReference type="Proteomes" id="UP001168528"/>
    </source>
</evidence>
<protein>
    <submittedName>
        <fullName evidence="4">Arylsulfatase</fullName>
        <ecNumber evidence="4">3.1.6.-</ecNumber>
    </submittedName>
</protein>
<evidence type="ECO:0000259" key="3">
    <source>
        <dbReference type="Pfam" id="PF00884"/>
    </source>
</evidence>
<dbReference type="EMBL" id="JAUKPO010000019">
    <property type="protein sequence ID" value="MDO1449455.1"/>
    <property type="molecule type" value="Genomic_DNA"/>
</dbReference>
<reference evidence="4" key="1">
    <citation type="submission" date="2023-07" db="EMBL/GenBank/DDBJ databases">
        <title>The genome sequence of Rhodocytophaga aerolata KACC 12507.</title>
        <authorList>
            <person name="Zhang X."/>
        </authorList>
    </citation>
    <scope>NUCLEOTIDE SEQUENCE</scope>
    <source>
        <strain evidence="4">KACC 12507</strain>
    </source>
</reference>
<dbReference type="RefSeq" id="WP_302040258.1">
    <property type="nucleotide sequence ID" value="NZ_JAUKPO010000019.1"/>
</dbReference>
<accession>A0ABT8RFA7</accession>
<proteinExistence type="inferred from homology"/>
<sequence>MTLHKLSSSFLLSIGLFLASCTAGKKEQTTTTAAASAEDDRPNIVLILADDLGYSDLGCYGGEIKTPNLDFLAANGLRFTRFYNTSRCCPTRASLLTGLYNHQAGIGEMTTDRNLPGYRGYLTENTVTLAEVLKQSGYLTAMTGKWHVSNTIEQPTKEAQLRWLNHQETHPYFSPVAQYPTSRGFDKYYGNIFGVVNFFDPFSLVNGTTPVASVPENYYHTDALNDTTVRYIRELSKEDKPFFIYLAHTAPHWPLQALPEDIAKYETTYTAGWDVIREARYKKMTEQGMIDPAKAPLPTRINSAQTWENNPDKEWDTKAMAVHAAMIDRMDQGIGRVIKALEETGELNNTLIVFLSDNGASPEVCAAYGPGFDRPSETRKGQAIRYPVKKEVMPGTETVFASIGPEWANVSNTPFQHAKAESYEGGIATPMIAFWPKGIGAKKGSISHHVGHVMDFMATFIELAQTTYPTQYKGRTISPTPGVSLLPALQGKEGTAHTRLFNEHFNARFVREGQWKLLSMSKDTTWHLYDIKQDQTELKDLSATYPQEVERLTREWRSWASTYQVFPKKP</sequence>
<dbReference type="Pfam" id="PF00884">
    <property type="entry name" value="Sulfatase"/>
    <property type="match status" value="1"/>
</dbReference>
<dbReference type="GO" id="GO:0016787">
    <property type="term" value="F:hydrolase activity"/>
    <property type="evidence" value="ECO:0007669"/>
    <property type="project" value="UniProtKB-KW"/>
</dbReference>
<comment type="similarity">
    <text evidence="1">Belongs to the sulfatase family.</text>
</comment>
<evidence type="ECO:0000313" key="4">
    <source>
        <dbReference type="EMBL" id="MDO1449455.1"/>
    </source>
</evidence>
<name>A0ABT8RFA7_9BACT</name>
<evidence type="ECO:0000256" key="1">
    <source>
        <dbReference type="ARBA" id="ARBA00008779"/>
    </source>
</evidence>
<dbReference type="Gene3D" id="3.30.1120.10">
    <property type="match status" value="1"/>
</dbReference>
<dbReference type="PANTHER" id="PTHR42693:SF53">
    <property type="entry name" value="ENDO-4-O-SULFATASE"/>
    <property type="match status" value="1"/>
</dbReference>
<evidence type="ECO:0000256" key="2">
    <source>
        <dbReference type="ARBA" id="ARBA00022801"/>
    </source>
</evidence>
<organism evidence="4 5">
    <name type="scientific">Rhodocytophaga aerolata</name>
    <dbReference type="NCBI Taxonomy" id="455078"/>
    <lineage>
        <taxon>Bacteria</taxon>
        <taxon>Pseudomonadati</taxon>
        <taxon>Bacteroidota</taxon>
        <taxon>Cytophagia</taxon>
        <taxon>Cytophagales</taxon>
        <taxon>Rhodocytophagaceae</taxon>
        <taxon>Rhodocytophaga</taxon>
    </lineage>
</organism>
<keyword evidence="2 4" id="KW-0378">Hydrolase</keyword>
<dbReference type="InterPro" id="IPR000917">
    <property type="entry name" value="Sulfatase_N"/>
</dbReference>
<dbReference type="SUPFAM" id="SSF53649">
    <property type="entry name" value="Alkaline phosphatase-like"/>
    <property type="match status" value="1"/>
</dbReference>
<dbReference type="EC" id="3.1.6.-" evidence="4"/>
<gene>
    <name evidence="4" type="ORF">Q0590_24480</name>
</gene>
<dbReference type="InterPro" id="IPR017850">
    <property type="entry name" value="Alkaline_phosphatase_core_sf"/>
</dbReference>
<dbReference type="Proteomes" id="UP001168528">
    <property type="component" value="Unassembled WGS sequence"/>
</dbReference>
<feature type="domain" description="Sulfatase N-terminal" evidence="3">
    <location>
        <begin position="42"/>
        <end position="465"/>
    </location>
</feature>
<dbReference type="CDD" id="cd16025">
    <property type="entry name" value="PAS_like"/>
    <property type="match status" value="1"/>
</dbReference>
<dbReference type="InterPro" id="IPR050738">
    <property type="entry name" value="Sulfatase"/>
</dbReference>
<dbReference type="Gene3D" id="3.40.720.10">
    <property type="entry name" value="Alkaline Phosphatase, subunit A"/>
    <property type="match status" value="1"/>
</dbReference>
<dbReference type="PROSITE" id="PS51257">
    <property type="entry name" value="PROKAR_LIPOPROTEIN"/>
    <property type="match status" value="1"/>
</dbReference>
<comment type="caution">
    <text evidence="4">The sequence shown here is derived from an EMBL/GenBank/DDBJ whole genome shotgun (WGS) entry which is preliminary data.</text>
</comment>
<keyword evidence="5" id="KW-1185">Reference proteome</keyword>